<evidence type="ECO:0000313" key="4">
    <source>
        <dbReference type="Proteomes" id="UP001596545"/>
    </source>
</evidence>
<feature type="region of interest" description="Disordered" evidence="1">
    <location>
        <begin position="1"/>
        <end position="24"/>
    </location>
</feature>
<evidence type="ECO:0000256" key="1">
    <source>
        <dbReference type="SAM" id="MobiDB-lite"/>
    </source>
</evidence>
<dbReference type="InterPro" id="IPR058310">
    <property type="entry name" value="DUF7997"/>
</dbReference>
<protein>
    <submittedName>
        <fullName evidence="3">Glucan 1,4-alpha-glucosidase</fullName>
    </submittedName>
</protein>
<keyword evidence="4" id="KW-1185">Reference proteome</keyword>
<dbReference type="InterPro" id="IPR012341">
    <property type="entry name" value="6hp_glycosidase-like_sf"/>
</dbReference>
<dbReference type="AlphaFoldDB" id="A0ABD6AKX5"/>
<reference evidence="3 4" key="1">
    <citation type="journal article" date="2019" name="Int. J. Syst. Evol. Microbiol.">
        <title>The Global Catalogue of Microorganisms (GCM) 10K type strain sequencing project: providing services to taxonomists for standard genome sequencing and annotation.</title>
        <authorList>
            <consortium name="The Broad Institute Genomics Platform"/>
            <consortium name="The Broad Institute Genome Sequencing Center for Infectious Disease"/>
            <person name="Wu L."/>
            <person name="Ma J."/>
        </authorList>
    </citation>
    <scope>NUCLEOTIDE SEQUENCE [LARGE SCALE GENOMIC DNA]</scope>
    <source>
        <strain evidence="3 4">CGMCC 1.12554</strain>
    </source>
</reference>
<dbReference type="InterPro" id="IPR008928">
    <property type="entry name" value="6-hairpin_glycosidase_sf"/>
</dbReference>
<dbReference type="PANTHER" id="PTHR31616">
    <property type="entry name" value="TREHALASE"/>
    <property type="match status" value="1"/>
</dbReference>
<feature type="region of interest" description="Disordered" evidence="1">
    <location>
        <begin position="187"/>
        <end position="214"/>
    </location>
</feature>
<gene>
    <name evidence="3" type="ORF">ACFQMF_09425</name>
</gene>
<dbReference type="EMBL" id="JBHTBL010000008">
    <property type="protein sequence ID" value="MFC7324799.1"/>
    <property type="molecule type" value="Genomic_DNA"/>
</dbReference>
<evidence type="ECO:0000259" key="2">
    <source>
        <dbReference type="Pfam" id="PF25978"/>
    </source>
</evidence>
<dbReference type="Gene3D" id="1.50.10.10">
    <property type="match status" value="1"/>
</dbReference>
<dbReference type="RefSeq" id="WP_256408841.1">
    <property type="nucleotide sequence ID" value="NZ_JANHDN010000003.1"/>
</dbReference>
<sequence>MQLRDALDDYKRNAGHPTRFPGERRTVTGRFSGGDGRLVHVGEGGELRDFGYPLTGRTGLVRSRIGLAVGGDVAWLDEVPTEQRYVGDATLIETVHEADAATVTRHDATVGSAHVTRATVDVGEDGHANVDPEALSLVVYARFAPDGRDDRIGQLRYDDAVEAYHADEHDFLASATGFSDLRGQLPTPFHELLDESPTDLPRGRDGDRRDEERLSGEVIADVPFEDGAATVASLLTDRAETTRAAARARLDELFAELDSVDALAAAADGTTPSVPASAPARESLVADLRVLSLLSAESGLRIAGPDFDPHYATSGGYGYTWFRDDAEISAFLLGADDRLGLGLGDWHARSAEMYVATQRPDGSWPHRVWPRDGALAPGWANARIEDGPDVDYQADQTGSVIAYLARARAAGADVDDLDATLVAALAGLNETLEPDGRPVVCQNAWEDGVGRFAHTAATFLEAYSELALHGAGLDADDLDVSDIDAGDLDAGDGPDATAPGAALDTDALPDDLVGHAREQATRVYEALDDLWVPERGCYALRETPEGAVDDRLDSATLALASAHRSFDALGATDEANGEGDAAAGAVDEERLDRLVSHVQTVVDGLARETDEISGLIRYEGDAWRQAGQLSEKVWTVSTAWGANACAELAVLLRSRGDPRADRFAARARELLAHVSPGGTLCEPTSYLPEQFFDDGTPDSATPLGWPHAIRLATVALLDDEGLLSPERAAAEE</sequence>
<proteinExistence type="predicted"/>
<feature type="region of interest" description="Disordered" evidence="1">
    <location>
        <begin position="485"/>
        <end position="505"/>
    </location>
</feature>
<dbReference type="PANTHER" id="PTHR31616:SF13">
    <property type="entry name" value="GLUCAN 1,4-ALPHA-GLUCOSIDASE"/>
    <property type="match status" value="1"/>
</dbReference>
<feature type="domain" description="DUF7997" evidence="2">
    <location>
        <begin position="1"/>
        <end position="247"/>
    </location>
</feature>
<feature type="compositionally biased region" description="Basic and acidic residues" evidence="1">
    <location>
        <begin position="1"/>
        <end position="12"/>
    </location>
</feature>
<dbReference type="Proteomes" id="UP001596545">
    <property type="component" value="Unassembled WGS sequence"/>
</dbReference>
<feature type="compositionally biased region" description="Basic and acidic residues" evidence="1">
    <location>
        <begin position="201"/>
        <end position="214"/>
    </location>
</feature>
<dbReference type="Pfam" id="PF25978">
    <property type="entry name" value="DUF7997"/>
    <property type="match status" value="1"/>
</dbReference>
<evidence type="ECO:0000313" key="3">
    <source>
        <dbReference type="EMBL" id="MFC7324799.1"/>
    </source>
</evidence>
<name>A0ABD6AKX5_9EURY</name>
<feature type="compositionally biased region" description="Low complexity" evidence="1">
    <location>
        <begin position="493"/>
        <end position="505"/>
    </location>
</feature>
<comment type="caution">
    <text evidence="3">The sequence shown here is derived from an EMBL/GenBank/DDBJ whole genome shotgun (WGS) entry which is preliminary data.</text>
</comment>
<dbReference type="SUPFAM" id="SSF48208">
    <property type="entry name" value="Six-hairpin glycosidases"/>
    <property type="match status" value="1"/>
</dbReference>
<accession>A0ABD6AKX5</accession>
<organism evidence="3 4">
    <name type="scientific">Halorubrum rutilum</name>
    <dbReference type="NCBI Taxonomy" id="1364933"/>
    <lineage>
        <taxon>Archaea</taxon>
        <taxon>Methanobacteriati</taxon>
        <taxon>Methanobacteriota</taxon>
        <taxon>Stenosarchaea group</taxon>
        <taxon>Halobacteria</taxon>
        <taxon>Halobacteriales</taxon>
        <taxon>Haloferacaceae</taxon>
        <taxon>Halorubrum</taxon>
    </lineage>
</organism>